<keyword evidence="3" id="KW-1185">Reference proteome</keyword>
<name>A0ABQ7C9D3_BRACR</name>
<protein>
    <submittedName>
        <fullName evidence="2">Uncharacterized protein</fullName>
    </submittedName>
</protein>
<evidence type="ECO:0000313" key="3">
    <source>
        <dbReference type="Proteomes" id="UP000266723"/>
    </source>
</evidence>
<organism evidence="2 3">
    <name type="scientific">Brassica cretica</name>
    <name type="common">Mustard</name>
    <dbReference type="NCBI Taxonomy" id="69181"/>
    <lineage>
        <taxon>Eukaryota</taxon>
        <taxon>Viridiplantae</taxon>
        <taxon>Streptophyta</taxon>
        <taxon>Embryophyta</taxon>
        <taxon>Tracheophyta</taxon>
        <taxon>Spermatophyta</taxon>
        <taxon>Magnoliopsida</taxon>
        <taxon>eudicotyledons</taxon>
        <taxon>Gunneridae</taxon>
        <taxon>Pentapetalae</taxon>
        <taxon>rosids</taxon>
        <taxon>malvids</taxon>
        <taxon>Brassicales</taxon>
        <taxon>Brassicaceae</taxon>
        <taxon>Brassiceae</taxon>
        <taxon>Brassica</taxon>
    </lineage>
</organism>
<comment type="caution">
    <text evidence="2">The sequence shown here is derived from an EMBL/GenBank/DDBJ whole genome shotgun (WGS) entry which is preliminary data.</text>
</comment>
<accession>A0ABQ7C9D3</accession>
<evidence type="ECO:0000313" key="2">
    <source>
        <dbReference type="EMBL" id="KAF3548664.1"/>
    </source>
</evidence>
<feature type="region of interest" description="Disordered" evidence="1">
    <location>
        <begin position="41"/>
        <end position="116"/>
    </location>
</feature>
<gene>
    <name evidence="2" type="ORF">DY000_02007780</name>
</gene>
<evidence type="ECO:0000256" key="1">
    <source>
        <dbReference type="SAM" id="MobiDB-lite"/>
    </source>
</evidence>
<proteinExistence type="predicted"/>
<dbReference type="EMBL" id="QGKV02000832">
    <property type="protein sequence ID" value="KAF3548664.1"/>
    <property type="molecule type" value="Genomic_DNA"/>
</dbReference>
<sequence length="116" mass="13122">MHVRTTVSGSTSQEENNELMALSLDLLDEKREAARLRNWKNLRVPPYPLGSNQRSQGLRKNPRVPMWPQGSKDKKEARTPVQPKAHRGHNKLQRTYGFQSAISGSKPPDSYTASRA</sequence>
<reference evidence="2 3" key="1">
    <citation type="journal article" date="2020" name="BMC Genomics">
        <title>Intraspecific diversification of the crop wild relative Brassica cretica Lam. using demographic model selection.</title>
        <authorList>
            <person name="Kioukis A."/>
            <person name="Michalopoulou V.A."/>
            <person name="Briers L."/>
            <person name="Pirintsos S."/>
            <person name="Studholme D.J."/>
            <person name="Pavlidis P."/>
            <person name="Sarris P.F."/>
        </authorList>
    </citation>
    <scope>NUCLEOTIDE SEQUENCE [LARGE SCALE GENOMIC DNA]</scope>
    <source>
        <strain evidence="3">cv. PFS-1207/04</strain>
    </source>
</reference>
<dbReference type="Proteomes" id="UP000266723">
    <property type="component" value="Unassembled WGS sequence"/>
</dbReference>